<dbReference type="EMBL" id="BX548175">
    <property type="protein sequence ID" value="CAX32307.1"/>
    <property type="molecule type" value="Genomic_DNA"/>
</dbReference>
<organism evidence="1 2">
    <name type="scientific">Prochlorococcus marinus (strain MIT 9313)</name>
    <dbReference type="NCBI Taxonomy" id="74547"/>
    <lineage>
        <taxon>Bacteria</taxon>
        <taxon>Bacillati</taxon>
        <taxon>Cyanobacteriota</taxon>
        <taxon>Cyanophyceae</taxon>
        <taxon>Synechococcales</taxon>
        <taxon>Prochlorococcaceae</taxon>
        <taxon>Prochlorococcus</taxon>
    </lineage>
</organism>
<evidence type="ECO:0000313" key="2">
    <source>
        <dbReference type="Proteomes" id="UP000001423"/>
    </source>
</evidence>
<dbReference type="AlphaFoldDB" id="B9ESG2"/>
<dbReference type="HOGENOM" id="CLU_2827761_0_0_3"/>
<dbReference type="KEGG" id="pmt:PMT_2789"/>
<proteinExistence type="predicted"/>
<protein>
    <submittedName>
        <fullName evidence="1">Uncharacterized protein</fullName>
    </submittedName>
</protein>
<accession>B9ESG2</accession>
<name>B9ESG2_PROMM</name>
<reference evidence="1 2" key="1">
    <citation type="journal article" date="2003" name="Nature">
        <title>Genome divergence in two Prochlorococcus ecotypes reflects oceanic niche differentiation.</title>
        <authorList>
            <person name="Rocap G."/>
            <person name="Larimer F.W."/>
            <person name="Lamerdin J.E."/>
            <person name="Malfatti S."/>
            <person name="Chain P."/>
            <person name="Ahlgren N.A."/>
            <person name="Arellano A."/>
            <person name="Coleman M."/>
            <person name="Hauser L."/>
            <person name="Hess W.R."/>
            <person name="Johnson Z.I."/>
            <person name="Land M.L."/>
            <person name="Lindell D."/>
            <person name="Post A.F."/>
            <person name="Regala W."/>
            <person name="Shah M."/>
            <person name="Shaw S.L."/>
            <person name="Steglich C."/>
            <person name="Sullivan M.B."/>
            <person name="Ting C.S."/>
            <person name="Tolonen A."/>
            <person name="Webb E.A."/>
            <person name="Zinser E.R."/>
            <person name="Chisholm S.W."/>
        </authorList>
    </citation>
    <scope>NUCLEOTIDE SEQUENCE [LARGE SCALE GENOMIC DNA]</scope>
    <source>
        <strain evidence="2">MIT 9313</strain>
    </source>
</reference>
<evidence type="ECO:0000313" key="1">
    <source>
        <dbReference type="EMBL" id="CAX32307.1"/>
    </source>
</evidence>
<gene>
    <name evidence="1" type="ordered locus">PMT_2789</name>
</gene>
<keyword evidence="2" id="KW-1185">Reference proteome</keyword>
<sequence>MQLLTKQLFKRGLVFTDRHQLFPPRKNLADGIGATLPVHLRSFNEAKFVSSLFSNFYCETKTRLSR</sequence>
<dbReference type="Proteomes" id="UP000001423">
    <property type="component" value="Chromosome"/>
</dbReference>